<dbReference type="InterPro" id="IPR017166">
    <property type="entry name" value="UCP037290"/>
</dbReference>
<gene>
    <name evidence="3" type="primary">imuA</name>
    <name evidence="3" type="ORF">EWM63_19570</name>
</gene>
<dbReference type="InterPro" id="IPR047610">
    <property type="entry name" value="ImuA_translesion"/>
</dbReference>
<dbReference type="InterPro" id="IPR050356">
    <property type="entry name" value="SulA_CellDiv_inhibitor"/>
</dbReference>
<dbReference type="SUPFAM" id="SSF52540">
    <property type="entry name" value="P-loop containing nucleoside triphosphate hydrolases"/>
    <property type="match status" value="1"/>
</dbReference>
<proteinExistence type="predicted"/>
<dbReference type="EMBL" id="CP035913">
    <property type="protein sequence ID" value="QBE64920.1"/>
    <property type="molecule type" value="Genomic_DNA"/>
</dbReference>
<dbReference type="GO" id="GO:0006281">
    <property type="term" value="P:DNA repair"/>
    <property type="evidence" value="ECO:0007669"/>
    <property type="project" value="TreeGrafter"/>
</dbReference>
<dbReference type="Proteomes" id="UP000290637">
    <property type="component" value="Chromosome"/>
</dbReference>
<name>A0A4P6L0H5_9BURK</name>
<keyword evidence="4" id="KW-1185">Reference proteome</keyword>
<dbReference type="PANTHER" id="PTHR35369">
    <property type="entry name" value="BLR3025 PROTEIN-RELATED"/>
    <property type="match status" value="1"/>
</dbReference>
<keyword evidence="1" id="KW-0227">DNA damage</keyword>
<reference evidence="3 4" key="1">
    <citation type="submission" date="2019-02" db="EMBL/GenBank/DDBJ databases">
        <title>Draft Genome Sequences of Six Type Strains of the Genus Massilia.</title>
        <authorList>
            <person name="Miess H."/>
            <person name="Frediansyhah A."/>
            <person name="Gross H."/>
        </authorList>
    </citation>
    <scope>NUCLEOTIDE SEQUENCE [LARGE SCALE GENOMIC DNA]</scope>
    <source>
        <strain evidence="3 4">DSM 17473</strain>
    </source>
</reference>
<protein>
    <submittedName>
        <fullName evidence="3">Translesion DNA synthesis-associated protein ImuA</fullName>
    </submittedName>
</protein>
<feature type="region of interest" description="Disordered" evidence="2">
    <location>
        <begin position="149"/>
        <end position="171"/>
    </location>
</feature>
<accession>A0A4P6L0H5</accession>
<evidence type="ECO:0000313" key="4">
    <source>
        <dbReference type="Proteomes" id="UP000290637"/>
    </source>
</evidence>
<dbReference type="InterPro" id="IPR027417">
    <property type="entry name" value="P-loop_NTPase"/>
</dbReference>
<dbReference type="NCBIfam" id="NF033429">
    <property type="entry name" value="ImuA_translesion"/>
    <property type="match status" value="1"/>
</dbReference>
<organism evidence="3 4">
    <name type="scientific">Pseudoduganella lutea</name>
    <dbReference type="NCBI Taxonomy" id="321985"/>
    <lineage>
        <taxon>Bacteria</taxon>
        <taxon>Pseudomonadati</taxon>
        <taxon>Pseudomonadota</taxon>
        <taxon>Betaproteobacteria</taxon>
        <taxon>Burkholderiales</taxon>
        <taxon>Oxalobacteraceae</taxon>
        <taxon>Telluria group</taxon>
        <taxon>Pseudoduganella</taxon>
    </lineage>
</organism>
<dbReference type="PANTHER" id="PTHR35369:SF3">
    <property type="entry name" value="TRANSLESION DNA SYNTHESIS-ASSOCIATED PROTEIN IMUA"/>
    <property type="match status" value="1"/>
</dbReference>
<evidence type="ECO:0000313" key="3">
    <source>
        <dbReference type="EMBL" id="QBE64920.1"/>
    </source>
</evidence>
<dbReference type="AlphaFoldDB" id="A0A4P6L0H5"/>
<dbReference type="PIRSF" id="PIRSF037290">
    <property type="entry name" value="UCP037290"/>
    <property type="match status" value="1"/>
</dbReference>
<dbReference type="KEGG" id="plue:EWM63_19570"/>
<dbReference type="Gene3D" id="3.40.50.300">
    <property type="entry name" value="P-loop containing nucleotide triphosphate hydrolases"/>
    <property type="match status" value="1"/>
</dbReference>
<dbReference type="OrthoDB" id="9811176at2"/>
<evidence type="ECO:0000256" key="1">
    <source>
        <dbReference type="ARBA" id="ARBA00022763"/>
    </source>
</evidence>
<evidence type="ECO:0000256" key="2">
    <source>
        <dbReference type="SAM" id="MobiDB-lite"/>
    </source>
</evidence>
<sequence>MRLLQPALAALKRPIVLVQPPYAPQALALDALGIPPTQLIWIRNTGKSADALWAAEQILRSGCCGALLLWQQHVRSEALRRLHLAAQSGETLFCLMRPLAAAQDASPAPLRLALRPAAGGLEIDFVKRRGPQRDAPLFLPLTPSLLQRHAPLDRPAPAPAPARSVLPELVG</sequence>